<dbReference type="Proteomes" id="UP000033924">
    <property type="component" value="Unassembled WGS sequence"/>
</dbReference>
<gene>
    <name evidence="1" type="ORF">SY86_03185</name>
</gene>
<sequence length="62" mass="7236">MDIIRFFLPEGIHGERAVSPFACSMFVITVMSHDYESNKKYFRDVQEEKNDNYNVKDASTTI</sequence>
<name>A0A0M2K5L3_9GAMM</name>
<dbReference type="STRING" id="65700.SY86_03185"/>
<keyword evidence="2" id="KW-1185">Reference proteome</keyword>
<proteinExistence type="predicted"/>
<accession>A0A0M2K5L3</accession>
<protein>
    <submittedName>
        <fullName evidence="1">Uncharacterized protein</fullName>
    </submittedName>
</protein>
<dbReference type="AlphaFoldDB" id="A0A0M2K5L3"/>
<dbReference type="EMBL" id="JXNU01000003">
    <property type="protein sequence ID" value="KKF34670.1"/>
    <property type="molecule type" value="Genomic_DNA"/>
</dbReference>
<dbReference type="RefSeq" id="WP_152664162.1">
    <property type="nucleotide sequence ID" value="NZ_CP013970.1"/>
</dbReference>
<evidence type="ECO:0000313" key="2">
    <source>
        <dbReference type="Proteomes" id="UP000033924"/>
    </source>
</evidence>
<comment type="caution">
    <text evidence="1">The sequence shown here is derived from an EMBL/GenBank/DDBJ whole genome shotgun (WGS) entry which is preliminary data.</text>
</comment>
<reference evidence="1 2" key="1">
    <citation type="submission" date="2015-01" db="EMBL/GenBank/DDBJ databases">
        <title>Erwinia tracheiphila.</title>
        <authorList>
            <person name="Shapiro L.R."/>
        </authorList>
    </citation>
    <scope>NUCLEOTIDE SEQUENCE [LARGE SCALE GENOMIC DNA]</scope>
    <source>
        <strain evidence="1 2">BuffGH</strain>
    </source>
</reference>
<evidence type="ECO:0000313" key="1">
    <source>
        <dbReference type="EMBL" id="KKF34670.1"/>
    </source>
</evidence>
<dbReference type="PATRIC" id="fig|65700.7.peg.805"/>
<organism evidence="1 2">
    <name type="scientific">Erwinia tracheiphila</name>
    <dbReference type="NCBI Taxonomy" id="65700"/>
    <lineage>
        <taxon>Bacteria</taxon>
        <taxon>Pseudomonadati</taxon>
        <taxon>Pseudomonadota</taxon>
        <taxon>Gammaproteobacteria</taxon>
        <taxon>Enterobacterales</taxon>
        <taxon>Erwiniaceae</taxon>
        <taxon>Erwinia</taxon>
    </lineage>
</organism>